<accession>A0AAP0KGR9</accession>
<proteinExistence type="predicted"/>
<evidence type="ECO:0008006" key="3">
    <source>
        <dbReference type="Google" id="ProtNLM"/>
    </source>
</evidence>
<gene>
    <name evidence="1" type="ORF">Syun_010595</name>
</gene>
<reference evidence="1 2" key="1">
    <citation type="submission" date="2024-01" db="EMBL/GenBank/DDBJ databases">
        <title>Genome assemblies of Stephania.</title>
        <authorList>
            <person name="Yang L."/>
        </authorList>
    </citation>
    <scope>NUCLEOTIDE SEQUENCE [LARGE SCALE GENOMIC DNA]</scope>
    <source>
        <strain evidence="1">YNDBR</strain>
        <tissue evidence="1">Leaf</tissue>
    </source>
</reference>
<dbReference type="Proteomes" id="UP001420932">
    <property type="component" value="Unassembled WGS sequence"/>
</dbReference>
<comment type="caution">
    <text evidence="1">The sequence shown here is derived from an EMBL/GenBank/DDBJ whole genome shotgun (WGS) entry which is preliminary data.</text>
</comment>
<organism evidence="1 2">
    <name type="scientific">Stephania yunnanensis</name>
    <dbReference type="NCBI Taxonomy" id="152371"/>
    <lineage>
        <taxon>Eukaryota</taxon>
        <taxon>Viridiplantae</taxon>
        <taxon>Streptophyta</taxon>
        <taxon>Embryophyta</taxon>
        <taxon>Tracheophyta</taxon>
        <taxon>Spermatophyta</taxon>
        <taxon>Magnoliopsida</taxon>
        <taxon>Ranunculales</taxon>
        <taxon>Menispermaceae</taxon>
        <taxon>Menispermoideae</taxon>
        <taxon>Cissampelideae</taxon>
        <taxon>Stephania</taxon>
    </lineage>
</organism>
<evidence type="ECO:0000313" key="1">
    <source>
        <dbReference type="EMBL" id="KAK9152286.1"/>
    </source>
</evidence>
<dbReference type="AlphaFoldDB" id="A0AAP0KGR9"/>
<protein>
    <recommendedName>
        <fullName evidence="3">Actin-related protein 8</fullName>
    </recommendedName>
</protein>
<dbReference type="InterPro" id="IPR043129">
    <property type="entry name" value="ATPase_NBD"/>
</dbReference>
<evidence type="ECO:0000313" key="2">
    <source>
        <dbReference type="Proteomes" id="UP001420932"/>
    </source>
</evidence>
<name>A0AAP0KGR9_9MAGN</name>
<dbReference type="Pfam" id="PF00022">
    <property type="entry name" value="Actin"/>
    <property type="match status" value="1"/>
</dbReference>
<dbReference type="PANTHER" id="PTHR11937">
    <property type="entry name" value="ACTIN"/>
    <property type="match status" value="1"/>
</dbReference>
<dbReference type="EMBL" id="JBBNAF010000004">
    <property type="protein sequence ID" value="KAK9152286.1"/>
    <property type="molecule type" value="Genomic_DNA"/>
</dbReference>
<sequence length="241" mass="26801">MGVRVRSRMVQRVKGSKAQGRSSSGLVRKVGEEIMVSDNQLWLYFLRNTSFSLQDPNCLRESAVFAENHLRSGYPLSKKAVLFDMNVPAVRAINQVTLTLFAARRTSGIVVNIGFHATSVVPVFQGKVMREVGVEVVGQRALKLTSFLKELILQNLCYVAADYEAEMSKDTQSSFEVPGEGWFSLSSERFQTAEKNVHLRLEKELLALLPPSMSKGLRVIPPPYGTESAWFGGKILSNESD</sequence>
<dbReference type="InterPro" id="IPR004000">
    <property type="entry name" value="Actin"/>
</dbReference>
<dbReference type="SUPFAM" id="SSF53067">
    <property type="entry name" value="Actin-like ATPase domain"/>
    <property type="match status" value="1"/>
</dbReference>
<keyword evidence="2" id="KW-1185">Reference proteome</keyword>
<dbReference type="Gene3D" id="3.30.420.40">
    <property type="match status" value="1"/>
</dbReference>